<evidence type="ECO:0000313" key="1">
    <source>
        <dbReference type="EMBL" id="AMR59847.1"/>
    </source>
</evidence>
<protein>
    <submittedName>
        <fullName evidence="1">Uncharacterized protein</fullName>
    </submittedName>
</protein>
<reference evidence="1 2" key="1">
    <citation type="submission" date="2016-02" db="EMBL/GenBank/DDBJ databases">
        <title>Complete genome sequence of a polyvalent bacteriophage, SEGD1, simultaneously inhibiting both Salmonella enterica and Escherichia coli O157:H7.</title>
        <authorList>
            <person name="Fan J."/>
            <person name="Ma J."/>
        </authorList>
    </citation>
    <scope>NUCLEOTIDE SEQUENCE [LARGE SCALE GENOMIC DNA]</scope>
</reference>
<proteinExistence type="predicted"/>
<name>A0A142IIQ9_9CAUD</name>
<evidence type="ECO:0000313" key="2">
    <source>
        <dbReference type="Proteomes" id="UP000223976"/>
    </source>
</evidence>
<organism evidence="1 2">
    <name type="scientific">Enterobacteria phage SEGD1</name>
    <dbReference type="NCBI Taxonomy" id="1805456"/>
    <lineage>
        <taxon>Viruses</taxon>
        <taxon>Duplodnaviria</taxon>
        <taxon>Heunggongvirae</taxon>
        <taxon>Uroviricota</taxon>
        <taxon>Caudoviricetes</taxon>
        <taxon>Chimalliviridae</taxon>
        <taxon>Seoulvirus</taxon>
        <taxon>Seoulvirus SPN3US</taxon>
    </lineage>
</organism>
<gene>
    <name evidence="1" type="ORF">SEGD1_200</name>
</gene>
<dbReference type="EMBL" id="KU726251">
    <property type="protein sequence ID" value="AMR59847.1"/>
    <property type="molecule type" value="Genomic_DNA"/>
</dbReference>
<dbReference type="Proteomes" id="UP000223976">
    <property type="component" value="Segment"/>
</dbReference>
<accession>A0A142IIQ9</accession>
<sequence length="43" mass="5133">MWSLLPEEIKWCETWMFSKRIYTFPFPIREDGADGIVLLCNVP</sequence>